<evidence type="ECO:0000313" key="6">
    <source>
        <dbReference type="Proteomes" id="UP000238479"/>
    </source>
</evidence>
<sequence>MKIHVDGYIKEARWLHSKYTPTLDEYMPVALSTSLYMLSITSSVVMGLTATKDSLDWLLTDPNIVNAALVVGRLLNDIMSRQVINKACLHPTRIPLPVLMRPLNHARLCEVIYKYEDAFTNTGDELNDFVTSRLIELVPTA</sequence>
<dbReference type="InterPro" id="IPR050148">
    <property type="entry name" value="Terpene_synthase-like"/>
</dbReference>
<dbReference type="PANTHER" id="PTHR31225:SF221">
    <property type="entry name" value="(-)-GERMACRENE D SYNTHASE"/>
    <property type="match status" value="1"/>
</dbReference>
<dbReference type="Gramene" id="PRQ56640">
    <property type="protein sequence ID" value="PRQ56640"/>
    <property type="gene ID" value="RchiOBHm_Chr1g0339491"/>
</dbReference>
<dbReference type="EC" id="4.2.3.-" evidence="5"/>
<dbReference type="GO" id="GO:0016114">
    <property type="term" value="P:terpenoid biosynthetic process"/>
    <property type="evidence" value="ECO:0007669"/>
    <property type="project" value="InterPro"/>
</dbReference>
<accession>A0A2P6SD95</accession>
<comment type="cofactor">
    <cofactor evidence="1">
        <name>Mg(2+)</name>
        <dbReference type="ChEBI" id="CHEBI:18420"/>
    </cofactor>
</comment>
<dbReference type="InterPro" id="IPR005630">
    <property type="entry name" value="Terpene_synthase_metal-bd"/>
</dbReference>
<protein>
    <submittedName>
        <fullName evidence="5">Putative lyase</fullName>
        <ecNumber evidence="5">4.2.3.-</ecNumber>
    </submittedName>
</protein>
<feature type="domain" description="Terpene synthase metal-binding" evidence="4">
    <location>
        <begin position="2"/>
        <end position="82"/>
    </location>
</feature>
<evidence type="ECO:0000256" key="2">
    <source>
        <dbReference type="ARBA" id="ARBA00022723"/>
    </source>
</evidence>
<dbReference type="EMBL" id="PDCK01000039">
    <property type="protein sequence ID" value="PRQ56640.1"/>
    <property type="molecule type" value="Genomic_DNA"/>
</dbReference>
<dbReference type="InterPro" id="IPR008949">
    <property type="entry name" value="Isoprenoid_synthase_dom_sf"/>
</dbReference>
<organism evidence="5 6">
    <name type="scientific">Rosa chinensis</name>
    <name type="common">China rose</name>
    <dbReference type="NCBI Taxonomy" id="74649"/>
    <lineage>
        <taxon>Eukaryota</taxon>
        <taxon>Viridiplantae</taxon>
        <taxon>Streptophyta</taxon>
        <taxon>Embryophyta</taxon>
        <taxon>Tracheophyta</taxon>
        <taxon>Spermatophyta</taxon>
        <taxon>Magnoliopsida</taxon>
        <taxon>eudicotyledons</taxon>
        <taxon>Gunneridae</taxon>
        <taxon>Pentapetalae</taxon>
        <taxon>rosids</taxon>
        <taxon>fabids</taxon>
        <taxon>Rosales</taxon>
        <taxon>Rosaceae</taxon>
        <taxon>Rosoideae</taxon>
        <taxon>Rosoideae incertae sedis</taxon>
        <taxon>Rosa</taxon>
    </lineage>
</organism>
<dbReference type="PANTHER" id="PTHR31225">
    <property type="entry name" value="OS04G0344100 PROTEIN-RELATED"/>
    <property type="match status" value="1"/>
</dbReference>
<dbReference type="SMR" id="A0A2P6SD95"/>
<dbReference type="SUPFAM" id="SSF48576">
    <property type="entry name" value="Terpenoid synthases"/>
    <property type="match status" value="1"/>
</dbReference>
<name>A0A2P6SD95_ROSCH</name>
<keyword evidence="3 5" id="KW-0456">Lyase</keyword>
<dbReference type="GO" id="GO:0010333">
    <property type="term" value="F:terpene synthase activity"/>
    <property type="evidence" value="ECO:0007669"/>
    <property type="project" value="InterPro"/>
</dbReference>
<evidence type="ECO:0000259" key="4">
    <source>
        <dbReference type="Pfam" id="PF03936"/>
    </source>
</evidence>
<keyword evidence="2" id="KW-0479">Metal-binding</keyword>
<proteinExistence type="predicted"/>
<evidence type="ECO:0000313" key="5">
    <source>
        <dbReference type="EMBL" id="PRQ56640.1"/>
    </source>
</evidence>
<dbReference type="STRING" id="74649.A0A2P6SD95"/>
<evidence type="ECO:0000256" key="3">
    <source>
        <dbReference type="ARBA" id="ARBA00023239"/>
    </source>
</evidence>
<dbReference type="AlphaFoldDB" id="A0A2P6SD95"/>
<dbReference type="GO" id="GO:0000287">
    <property type="term" value="F:magnesium ion binding"/>
    <property type="evidence" value="ECO:0007669"/>
    <property type="project" value="InterPro"/>
</dbReference>
<gene>
    <name evidence="5" type="ORF">RchiOBHm_Chr1g0339491</name>
</gene>
<comment type="caution">
    <text evidence="5">The sequence shown here is derived from an EMBL/GenBank/DDBJ whole genome shotgun (WGS) entry which is preliminary data.</text>
</comment>
<dbReference type="Gene3D" id="1.10.600.10">
    <property type="entry name" value="Farnesyl Diphosphate Synthase"/>
    <property type="match status" value="2"/>
</dbReference>
<dbReference type="Pfam" id="PF03936">
    <property type="entry name" value="Terpene_synth_C"/>
    <property type="match status" value="1"/>
</dbReference>
<dbReference type="Proteomes" id="UP000238479">
    <property type="component" value="Chromosome 1"/>
</dbReference>
<keyword evidence="6" id="KW-1185">Reference proteome</keyword>
<reference evidence="5 6" key="1">
    <citation type="journal article" date="2018" name="Nat. Genet.">
        <title>The Rosa genome provides new insights in the design of modern roses.</title>
        <authorList>
            <person name="Bendahmane M."/>
        </authorList>
    </citation>
    <scope>NUCLEOTIDE SEQUENCE [LARGE SCALE GENOMIC DNA]</scope>
    <source>
        <strain evidence="6">cv. Old Blush</strain>
    </source>
</reference>
<evidence type="ECO:0000256" key="1">
    <source>
        <dbReference type="ARBA" id="ARBA00001946"/>
    </source>
</evidence>